<evidence type="ECO:0000256" key="1">
    <source>
        <dbReference type="SAM" id="Phobius"/>
    </source>
</evidence>
<protein>
    <submittedName>
        <fullName evidence="2">Uncharacterized protein</fullName>
    </submittedName>
</protein>
<keyword evidence="1" id="KW-1133">Transmembrane helix</keyword>
<dbReference type="AlphaFoldDB" id="X1BNH3"/>
<proteinExistence type="predicted"/>
<accession>X1BNH3</accession>
<reference evidence="2" key="1">
    <citation type="journal article" date="2014" name="Front. Microbiol.">
        <title>High frequency of phylogenetically diverse reductive dehalogenase-homologous genes in deep subseafloor sedimentary metagenomes.</title>
        <authorList>
            <person name="Kawai M."/>
            <person name="Futagami T."/>
            <person name="Toyoda A."/>
            <person name="Takaki Y."/>
            <person name="Nishi S."/>
            <person name="Hori S."/>
            <person name="Arai W."/>
            <person name="Tsubouchi T."/>
            <person name="Morono Y."/>
            <person name="Uchiyama I."/>
            <person name="Ito T."/>
            <person name="Fujiyama A."/>
            <person name="Inagaki F."/>
            <person name="Takami H."/>
        </authorList>
    </citation>
    <scope>NUCLEOTIDE SEQUENCE</scope>
    <source>
        <strain evidence="2">Expedition CK06-06</strain>
    </source>
</reference>
<keyword evidence="1" id="KW-0472">Membrane</keyword>
<gene>
    <name evidence="2" type="ORF">S01H4_21813</name>
</gene>
<feature type="transmembrane region" description="Helical" evidence="1">
    <location>
        <begin position="83"/>
        <end position="102"/>
    </location>
</feature>
<sequence length="151" mass="16829">MVREYKGMGHSESVIERRIRGLTRASLSMTSEESELAKRTLGFLLKRRGEVGRVARAVVESPSRLSGPDDHDFPSLYVPWHSVTVAIGAIFFVSGFLSIVIMDFTGSAFFTLGIAIPLQLLLAILFFASLLHERGEIGKNRARIEEVMRHP</sequence>
<keyword evidence="1" id="KW-0812">Transmembrane</keyword>
<dbReference type="EMBL" id="BART01009925">
    <property type="protein sequence ID" value="GAG82752.1"/>
    <property type="molecule type" value="Genomic_DNA"/>
</dbReference>
<evidence type="ECO:0000313" key="2">
    <source>
        <dbReference type="EMBL" id="GAG82752.1"/>
    </source>
</evidence>
<organism evidence="2">
    <name type="scientific">marine sediment metagenome</name>
    <dbReference type="NCBI Taxonomy" id="412755"/>
    <lineage>
        <taxon>unclassified sequences</taxon>
        <taxon>metagenomes</taxon>
        <taxon>ecological metagenomes</taxon>
    </lineage>
</organism>
<name>X1BNH3_9ZZZZ</name>
<comment type="caution">
    <text evidence="2">The sequence shown here is derived from an EMBL/GenBank/DDBJ whole genome shotgun (WGS) entry which is preliminary data.</text>
</comment>
<feature type="transmembrane region" description="Helical" evidence="1">
    <location>
        <begin position="108"/>
        <end position="131"/>
    </location>
</feature>